<dbReference type="PANTHER" id="PTHR23061">
    <property type="entry name" value="DNA POLYMERASE 2 ALPHA 70 KDA SUBUNIT"/>
    <property type="match status" value="1"/>
</dbReference>
<dbReference type="InterPro" id="IPR016722">
    <property type="entry name" value="DNA_pol_alpha_bsu"/>
</dbReference>
<dbReference type="InterPro" id="IPR054300">
    <property type="entry name" value="OB_DPOA2"/>
</dbReference>
<dbReference type="Pfam" id="PF08418">
    <property type="entry name" value="Pol_alpha_B_N"/>
    <property type="match status" value="1"/>
</dbReference>
<sequence length="566" mass="62836">MVYIDYDSISDALSEFGYSFPETDELMNKINSLATEFNLDVDDFIDELLASAVNMKKMVVDMVILEHMEGELNKKLKKNLDAVMTPSSSKPKRAAFCERPVNQFSLNVSCMELDESVNEDFGSTQLSGKYRAFAPVLPSPSNAKYQARSERGDVSQHSQGQLFVKNTATGGPISVEVLSTYPVEKYAVDKASNVIDAKCERMADFAAACREANPEISGWSIPVAGSTDSEYVYGEIIRDVWEELPISDQTVSLMIDDEAGTLIKLDLSRLPEVTVFPGQLVAYFGSFESGDRFLASRQFYPKPFPLSPLGRPPSDENLRVWCASGPFTTAENCSYEPLCDLLEMVKIEQPHVLVLMGPFVDSKNTFMQRPQFPETYENVMNKLMRNIAKALDGCRTELILQPAPFRDTCCEPVFPTPALKICSDVCKRMGREDYRVLSTDKLDQVIAHLSKNEWHRSEDQENRDRIARLASHILSQRSLYPHSPPSLPASLEECLRVCSLRSAPHVIIASSVLSASIKNVNGTMVGNPGILARGGSGTFLRCEFASSVAQDASNLADCTRFEVARI</sequence>
<feature type="domain" description="DNA polymerase alpha/delta/epsilon subunit B" evidence="6">
    <location>
        <begin position="320"/>
        <end position="512"/>
    </location>
</feature>
<proteinExistence type="inferred from homology"/>
<dbReference type="EMBL" id="KN735279">
    <property type="protein sequence ID" value="KIH56766.1"/>
    <property type="molecule type" value="Genomic_DNA"/>
</dbReference>
<evidence type="ECO:0000259" key="8">
    <source>
        <dbReference type="Pfam" id="PF22062"/>
    </source>
</evidence>
<dbReference type="GO" id="GO:0006270">
    <property type="term" value="P:DNA replication initiation"/>
    <property type="evidence" value="ECO:0007669"/>
    <property type="project" value="TreeGrafter"/>
</dbReference>
<dbReference type="GO" id="GO:0003677">
    <property type="term" value="F:DNA binding"/>
    <property type="evidence" value="ECO:0007669"/>
    <property type="project" value="InterPro"/>
</dbReference>
<evidence type="ECO:0000256" key="5">
    <source>
        <dbReference type="ARBA" id="ARBA00023242"/>
    </source>
</evidence>
<evidence type="ECO:0000256" key="3">
    <source>
        <dbReference type="ARBA" id="ARBA00018596"/>
    </source>
</evidence>
<evidence type="ECO:0000313" key="9">
    <source>
        <dbReference type="EMBL" id="KIH56766.1"/>
    </source>
</evidence>
<comment type="similarity">
    <text evidence="2">Belongs to the DNA polymerase alpha subunit B family.</text>
</comment>
<reference evidence="9 10" key="1">
    <citation type="submission" date="2013-12" db="EMBL/GenBank/DDBJ databases">
        <title>Draft genome of the parsitic nematode Ancylostoma duodenale.</title>
        <authorList>
            <person name="Mitreva M."/>
        </authorList>
    </citation>
    <scope>NUCLEOTIDE SEQUENCE [LARGE SCALE GENOMIC DNA]</scope>
    <source>
        <strain evidence="9 10">Zhejiang</strain>
    </source>
</reference>
<dbReference type="InterPro" id="IPR043034">
    <property type="entry name" value="DNA_pol_alpha_B_N_sf"/>
</dbReference>
<comment type="subcellular location">
    <subcellularLocation>
        <location evidence="1">Nucleus</location>
    </subcellularLocation>
</comment>
<dbReference type="Proteomes" id="UP000054047">
    <property type="component" value="Unassembled WGS sequence"/>
</dbReference>
<evidence type="ECO:0000256" key="4">
    <source>
        <dbReference type="ARBA" id="ARBA00022705"/>
    </source>
</evidence>
<dbReference type="Gene3D" id="3.60.21.60">
    <property type="match status" value="1"/>
</dbReference>
<feature type="domain" description="DNA polymerase alpha subunit B OB" evidence="8">
    <location>
        <begin position="219"/>
        <end position="297"/>
    </location>
</feature>
<evidence type="ECO:0000256" key="2">
    <source>
        <dbReference type="ARBA" id="ARBA00007299"/>
    </source>
</evidence>
<keyword evidence="5" id="KW-0539">Nucleus</keyword>
<dbReference type="AlphaFoldDB" id="A0A0C2GI53"/>
<feature type="domain" description="DNA polymerase alpha subunit B N-terminal" evidence="7">
    <location>
        <begin position="8"/>
        <end position="74"/>
    </location>
</feature>
<evidence type="ECO:0000259" key="6">
    <source>
        <dbReference type="Pfam" id="PF04042"/>
    </source>
</evidence>
<dbReference type="SMR" id="A0A0C2GI53"/>
<dbReference type="InterPro" id="IPR007185">
    <property type="entry name" value="DNA_pol_a/d/e_bsu"/>
</dbReference>
<organism evidence="9 10">
    <name type="scientific">Ancylostoma duodenale</name>
    <dbReference type="NCBI Taxonomy" id="51022"/>
    <lineage>
        <taxon>Eukaryota</taxon>
        <taxon>Metazoa</taxon>
        <taxon>Ecdysozoa</taxon>
        <taxon>Nematoda</taxon>
        <taxon>Chromadorea</taxon>
        <taxon>Rhabditida</taxon>
        <taxon>Rhabditina</taxon>
        <taxon>Rhabditomorpha</taxon>
        <taxon>Strongyloidea</taxon>
        <taxon>Ancylostomatidae</taxon>
        <taxon>Ancylostomatinae</taxon>
        <taxon>Ancylostoma</taxon>
    </lineage>
</organism>
<keyword evidence="4" id="KW-0235">DNA replication</keyword>
<evidence type="ECO:0000259" key="7">
    <source>
        <dbReference type="Pfam" id="PF08418"/>
    </source>
</evidence>
<dbReference type="GO" id="GO:0005658">
    <property type="term" value="C:alpha DNA polymerase:primase complex"/>
    <property type="evidence" value="ECO:0007669"/>
    <property type="project" value="TreeGrafter"/>
</dbReference>
<dbReference type="PIRSF" id="PIRSF018300">
    <property type="entry name" value="DNA_pol_alph_2"/>
    <property type="match status" value="1"/>
</dbReference>
<dbReference type="Pfam" id="PF22062">
    <property type="entry name" value="OB_DPOA2"/>
    <property type="match status" value="1"/>
</dbReference>
<evidence type="ECO:0000256" key="1">
    <source>
        <dbReference type="ARBA" id="ARBA00004123"/>
    </source>
</evidence>
<accession>A0A0C2GI53</accession>
<dbReference type="InterPro" id="IPR013627">
    <property type="entry name" value="Pol_alpha_B_N"/>
</dbReference>
<gene>
    <name evidence="9" type="ORF">ANCDUO_13049</name>
</gene>
<dbReference type="Gene3D" id="1.10.8.530">
    <property type="entry name" value="DNA polymerase alpha-primase, subunit B, N-terminal domain"/>
    <property type="match status" value="1"/>
</dbReference>
<protein>
    <recommendedName>
        <fullName evidence="3">DNA polymerase alpha subunit B</fullName>
    </recommendedName>
</protein>
<evidence type="ECO:0000313" key="10">
    <source>
        <dbReference type="Proteomes" id="UP000054047"/>
    </source>
</evidence>
<dbReference type="OrthoDB" id="336885at2759"/>
<keyword evidence="10" id="KW-1185">Reference proteome</keyword>
<dbReference type="PANTHER" id="PTHR23061:SF12">
    <property type="entry name" value="DNA POLYMERASE ALPHA SUBUNIT B"/>
    <property type="match status" value="1"/>
</dbReference>
<name>A0A0C2GI53_9BILA</name>
<dbReference type="Pfam" id="PF04042">
    <property type="entry name" value="DNA_pol_E_B"/>
    <property type="match status" value="1"/>
</dbReference>